<name>A0A1Y3AV62_EURMA</name>
<reference evidence="2 3" key="1">
    <citation type="submission" date="2017-03" db="EMBL/GenBank/DDBJ databases">
        <title>Genome Survey of Euroglyphus maynei.</title>
        <authorList>
            <person name="Arlian L.G."/>
            <person name="Morgan M.S."/>
            <person name="Rider S.D."/>
        </authorList>
    </citation>
    <scope>NUCLEOTIDE SEQUENCE [LARGE SCALE GENOMIC DNA]</scope>
    <source>
        <strain evidence="2">Arlian Lab</strain>
        <tissue evidence="2">Whole body</tissue>
    </source>
</reference>
<sequence>MRRHVLADHPELNIGDSNPVSENIDFSEIQGTSRDFQAAEVDAPSTSTENIQILDEVEESQDPVFVVNDSETSSDDEESLNELDIIAIDEEELEEELDEGLILSDRVECDFLTKVKNTLSDPDYEFFEK</sequence>
<feature type="compositionally biased region" description="Basic and acidic residues" evidence="1">
    <location>
        <begin position="1"/>
        <end position="11"/>
    </location>
</feature>
<accession>A0A1Y3AV62</accession>
<evidence type="ECO:0000313" key="2">
    <source>
        <dbReference type="EMBL" id="OTF71897.1"/>
    </source>
</evidence>
<feature type="non-terminal residue" evidence="2">
    <location>
        <position position="129"/>
    </location>
</feature>
<organism evidence="2 3">
    <name type="scientific">Euroglyphus maynei</name>
    <name type="common">Mayne's house dust mite</name>
    <dbReference type="NCBI Taxonomy" id="6958"/>
    <lineage>
        <taxon>Eukaryota</taxon>
        <taxon>Metazoa</taxon>
        <taxon>Ecdysozoa</taxon>
        <taxon>Arthropoda</taxon>
        <taxon>Chelicerata</taxon>
        <taxon>Arachnida</taxon>
        <taxon>Acari</taxon>
        <taxon>Acariformes</taxon>
        <taxon>Sarcoptiformes</taxon>
        <taxon>Astigmata</taxon>
        <taxon>Psoroptidia</taxon>
        <taxon>Analgoidea</taxon>
        <taxon>Pyroglyphidae</taxon>
        <taxon>Pyroglyphinae</taxon>
        <taxon>Euroglyphus</taxon>
    </lineage>
</organism>
<evidence type="ECO:0000256" key="1">
    <source>
        <dbReference type="SAM" id="MobiDB-lite"/>
    </source>
</evidence>
<dbReference type="AlphaFoldDB" id="A0A1Y3AV62"/>
<keyword evidence="3" id="KW-1185">Reference proteome</keyword>
<proteinExistence type="predicted"/>
<comment type="caution">
    <text evidence="2">The sequence shown here is derived from an EMBL/GenBank/DDBJ whole genome shotgun (WGS) entry which is preliminary data.</text>
</comment>
<evidence type="ECO:0000313" key="3">
    <source>
        <dbReference type="Proteomes" id="UP000194236"/>
    </source>
</evidence>
<feature type="region of interest" description="Disordered" evidence="1">
    <location>
        <begin position="1"/>
        <end position="22"/>
    </location>
</feature>
<protein>
    <submittedName>
        <fullName evidence="2">Uncharacterized protein</fullName>
    </submittedName>
</protein>
<gene>
    <name evidence="2" type="ORF">BLA29_013425</name>
</gene>
<dbReference type="EMBL" id="MUJZ01058766">
    <property type="protein sequence ID" value="OTF71897.1"/>
    <property type="molecule type" value="Genomic_DNA"/>
</dbReference>
<dbReference type="Proteomes" id="UP000194236">
    <property type="component" value="Unassembled WGS sequence"/>
</dbReference>